<dbReference type="EMBL" id="WJYA01000001">
    <property type="protein sequence ID" value="MTE25323.1"/>
    <property type="molecule type" value="Genomic_DNA"/>
</dbReference>
<dbReference type="Proteomes" id="UP000447545">
    <property type="component" value="Unassembled WGS sequence"/>
</dbReference>
<organism evidence="4 5">
    <name type="scientific">Winogradskyella ouciana</name>
    <dbReference type="NCBI Taxonomy" id="2608631"/>
    <lineage>
        <taxon>Bacteria</taxon>
        <taxon>Pseudomonadati</taxon>
        <taxon>Bacteroidota</taxon>
        <taxon>Flavobacteriia</taxon>
        <taxon>Flavobacteriales</taxon>
        <taxon>Flavobacteriaceae</taxon>
        <taxon>Winogradskyella</taxon>
    </lineage>
</organism>
<dbReference type="InterPro" id="IPR026444">
    <property type="entry name" value="Secre_tail"/>
</dbReference>
<evidence type="ECO:0000313" key="4">
    <source>
        <dbReference type="EMBL" id="MTE25323.1"/>
    </source>
</evidence>
<protein>
    <submittedName>
        <fullName evidence="4">T9SS type A sorting domain-containing protein</fullName>
    </submittedName>
</protein>
<dbReference type="InterPro" id="IPR039535">
    <property type="entry name" value="ASST-like"/>
</dbReference>
<proteinExistence type="predicted"/>
<reference evidence="4 5" key="1">
    <citation type="submission" date="2019-11" db="EMBL/GenBank/DDBJ databases">
        <title>Winogradskyella ouciana sp. nov., isolated from the hadal seawater of the Mariana Trench.</title>
        <authorList>
            <person name="Liu R."/>
        </authorList>
    </citation>
    <scope>NUCLEOTIDE SEQUENCE [LARGE SCALE GENOMIC DNA]</scope>
    <source>
        <strain evidence="4 5">ZXX205</strain>
    </source>
</reference>
<comment type="caution">
    <text evidence="4">The sequence shown here is derived from an EMBL/GenBank/DDBJ whole genome shotgun (WGS) entry which is preliminary data.</text>
</comment>
<dbReference type="AlphaFoldDB" id="A0A7K1G844"/>
<dbReference type="PANTHER" id="PTHR35340">
    <property type="entry name" value="PQQ ENZYME REPEAT PROTEIN-RELATED"/>
    <property type="match status" value="1"/>
</dbReference>
<dbReference type="RefSeq" id="WP_155087174.1">
    <property type="nucleotide sequence ID" value="NZ_WJYA01000001.1"/>
</dbReference>
<feature type="signal peptide" evidence="2">
    <location>
        <begin position="1"/>
        <end position="19"/>
    </location>
</feature>
<dbReference type="InterPro" id="IPR053143">
    <property type="entry name" value="Arylsulfate_ST"/>
</dbReference>
<dbReference type="Pfam" id="PF14269">
    <property type="entry name" value="Arylsulfotran_2"/>
    <property type="match status" value="1"/>
</dbReference>
<dbReference type="NCBIfam" id="TIGR04183">
    <property type="entry name" value="Por_Secre_tail"/>
    <property type="match status" value="1"/>
</dbReference>
<evidence type="ECO:0000256" key="1">
    <source>
        <dbReference type="ARBA" id="ARBA00022729"/>
    </source>
</evidence>
<feature type="chain" id="PRO_5029767834" evidence="2">
    <location>
        <begin position="20"/>
        <end position="531"/>
    </location>
</feature>
<evidence type="ECO:0000256" key="2">
    <source>
        <dbReference type="SAM" id="SignalP"/>
    </source>
</evidence>
<evidence type="ECO:0000259" key="3">
    <source>
        <dbReference type="Pfam" id="PF18962"/>
    </source>
</evidence>
<gene>
    <name evidence="4" type="ORF">F1003_00130</name>
</gene>
<name>A0A7K1G844_9FLAO</name>
<keyword evidence="5" id="KW-1185">Reference proteome</keyword>
<keyword evidence="1 2" id="KW-0732">Signal</keyword>
<dbReference type="PANTHER" id="PTHR35340:SF5">
    <property type="entry name" value="ASST-DOMAIN-CONTAINING PROTEIN"/>
    <property type="match status" value="1"/>
</dbReference>
<feature type="domain" description="Secretion system C-terminal sorting" evidence="3">
    <location>
        <begin position="464"/>
        <end position="525"/>
    </location>
</feature>
<accession>A0A7K1G844</accession>
<dbReference type="Pfam" id="PF18962">
    <property type="entry name" value="Por_Secre_tail"/>
    <property type="match status" value="1"/>
</dbReference>
<evidence type="ECO:0000313" key="5">
    <source>
        <dbReference type="Proteomes" id="UP000447545"/>
    </source>
</evidence>
<sequence>MKKITFVALLIGLVQLAYTQETVGLVFDDVNLEKSNGYTLFNALSDDRVFLINNCGEAVKQWDFSGQISTNFYILENGNILQSNRFNADIRDWNNNILWSIDFFNDLGFSIHHDIEPLPNGNFLVLVRDTYTNAEMIAQGKDTSFQEAIFALDKIVEIQPVGTNSANIVWEWKFFDHMVQEFDSSKPNFGSVANNPQLLHMDYDNNNPVDYTHTNSVDYNEDLDQIIISARHTHEIYIIDHSTTTAEAASHSGGIYGKGGDFLWRWGNPEVYDKGTINDRKLGSQHDAKWIPDGPHEGKISAFSNDGYGTDLTASSIHIIDQNDTNGVYSLSAGEFLPNDYFWSYDGTIMGEVMQGSSRCGMQIMSNGNALINETDKGRISEVDGSGNVVWVYIIPIADGSNINQFEDPDGNSAFRAHRYPENYVGFTGLSFNNTGIIENVNSISENCSNLLSVEDTFFNDLSVYPNPTNGILHFDFNKPLDQIEVYSITGKMVLGKTNSDFINLESLAKGMYMVKISTDSNSEFIKVLKN</sequence>